<name>A0A1G9UND9_9FIRM</name>
<dbReference type="Gene3D" id="3.40.50.300">
    <property type="entry name" value="P-loop containing nucleotide triphosphate hydrolases"/>
    <property type="match status" value="1"/>
</dbReference>
<dbReference type="PANTHER" id="PTHR45772">
    <property type="entry name" value="CONSERVED COMPONENT OF ABC TRANSPORTER FOR NATURAL AMINO ACIDS-RELATED"/>
    <property type="match status" value="1"/>
</dbReference>
<dbReference type="SUPFAM" id="SSF52540">
    <property type="entry name" value="P-loop containing nucleoside triphosphate hydrolases"/>
    <property type="match status" value="1"/>
</dbReference>
<dbReference type="GO" id="GO:1903806">
    <property type="term" value="P:L-isoleucine import across plasma membrane"/>
    <property type="evidence" value="ECO:0007669"/>
    <property type="project" value="TreeGrafter"/>
</dbReference>
<dbReference type="GO" id="GO:0015808">
    <property type="term" value="P:L-alanine transport"/>
    <property type="evidence" value="ECO:0007669"/>
    <property type="project" value="TreeGrafter"/>
</dbReference>
<proteinExistence type="predicted"/>
<dbReference type="GO" id="GO:0016887">
    <property type="term" value="F:ATP hydrolysis activity"/>
    <property type="evidence" value="ECO:0007669"/>
    <property type="project" value="InterPro"/>
</dbReference>
<dbReference type="GO" id="GO:0005886">
    <property type="term" value="C:plasma membrane"/>
    <property type="evidence" value="ECO:0007669"/>
    <property type="project" value="TreeGrafter"/>
</dbReference>
<dbReference type="AlphaFoldDB" id="A0A1G9UND9"/>
<dbReference type="InterPro" id="IPR003593">
    <property type="entry name" value="AAA+_ATPase"/>
</dbReference>
<evidence type="ECO:0000256" key="1">
    <source>
        <dbReference type="ARBA" id="ARBA00022448"/>
    </source>
</evidence>
<keyword evidence="2" id="KW-0547">Nucleotide-binding</keyword>
<reference evidence="5 6" key="1">
    <citation type="submission" date="2016-10" db="EMBL/GenBank/DDBJ databases">
        <authorList>
            <person name="de Groot N.N."/>
        </authorList>
    </citation>
    <scope>NUCLEOTIDE SEQUENCE [LARGE SCALE GENOMIC DNA]</scope>
    <source>
        <strain evidence="5 6">CGMCC 1.5012</strain>
    </source>
</reference>
<dbReference type="SMART" id="SM00382">
    <property type="entry name" value="AAA"/>
    <property type="match status" value="1"/>
</dbReference>
<dbReference type="Pfam" id="PF00005">
    <property type="entry name" value="ABC_tran"/>
    <property type="match status" value="1"/>
</dbReference>
<dbReference type="GO" id="GO:0005524">
    <property type="term" value="F:ATP binding"/>
    <property type="evidence" value="ECO:0007669"/>
    <property type="project" value="UniProtKB-KW"/>
</dbReference>
<evidence type="ECO:0000313" key="5">
    <source>
        <dbReference type="EMBL" id="SDM61363.1"/>
    </source>
</evidence>
<dbReference type="InterPro" id="IPR051120">
    <property type="entry name" value="ABC_AA/LPS_Transport"/>
</dbReference>
<accession>A0A1G9UND9</accession>
<dbReference type="InterPro" id="IPR003439">
    <property type="entry name" value="ABC_transporter-like_ATP-bd"/>
</dbReference>
<dbReference type="GO" id="GO:1903805">
    <property type="term" value="P:L-valine import across plasma membrane"/>
    <property type="evidence" value="ECO:0007669"/>
    <property type="project" value="TreeGrafter"/>
</dbReference>
<organism evidence="5 6">
    <name type="scientific">Acetanaerobacterium elongatum</name>
    <dbReference type="NCBI Taxonomy" id="258515"/>
    <lineage>
        <taxon>Bacteria</taxon>
        <taxon>Bacillati</taxon>
        <taxon>Bacillota</taxon>
        <taxon>Clostridia</taxon>
        <taxon>Eubacteriales</taxon>
        <taxon>Oscillospiraceae</taxon>
        <taxon>Acetanaerobacterium</taxon>
    </lineage>
</organism>
<dbReference type="GO" id="GO:0042941">
    <property type="term" value="P:D-alanine transmembrane transport"/>
    <property type="evidence" value="ECO:0007669"/>
    <property type="project" value="TreeGrafter"/>
</dbReference>
<feature type="domain" description="ABC transporter" evidence="4">
    <location>
        <begin position="4"/>
        <end position="243"/>
    </location>
</feature>
<dbReference type="GO" id="GO:0015188">
    <property type="term" value="F:L-isoleucine transmembrane transporter activity"/>
    <property type="evidence" value="ECO:0007669"/>
    <property type="project" value="TreeGrafter"/>
</dbReference>
<evidence type="ECO:0000259" key="4">
    <source>
        <dbReference type="PROSITE" id="PS50893"/>
    </source>
</evidence>
<dbReference type="Proteomes" id="UP000199182">
    <property type="component" value="Unassembled WGS sequence"/>
</dbReference>
<dbReference type="GO" id="GO:0015192">
    <property type="term" value="F:L-phenylalanine transmembrane transporter activity"/>
    <property type="evidence" value="ECO:0007669"/>
    <property type="project" value="TreeGrafter"/>
</dbReference>
<dbReference type="GO" id="GO:0005304">
    <property type="term" value="F:L-valine transmembrane transporter activity"/>
    <property type="evidence" value="ECO:0007669"/>
    <property type="project" value="TreeGrafter"/>
</dbReference>
<keyword evidence="1" id="KW-0813">Transport</keyword>
<dbReference type="InterPro" id="IPR027417">
    <property type="entry name" value="P-loop_NTPase"/>
</dbReference>
<keyword evidence="6" id="KW-1185">Reference proteome</keyword>
<dbReference type="PANTHER" id="PTHR45772:SF7">
    <property type="entry name" value="AMINO ACID ABC TRANSPORTER ATP-BINDING PROTEIN"/>
    <property type="match status" value="1"/>
</dbReference>
<keyword evidence="3 5" id="KW-0067">ATP-binding</keyword>
<dbReference type="EMBL" id="FNID01000002">
    <property type="protein sequence ID" value="SDM61363.1"/>
    <property type="molecule type" value="Genomic_DNA"/>
</dbReference>
<evidence type="ECO:0000256" key="2">
    <source>
        <dbReference type="ARBA" id="ARBA00022741"/>
    </source>
</evidence>
<gene>
    <name evidence="5" type="ORF">SAMN05192585_10268</name>
</gene>
<dbReference type="PROSITE" id="PS50893">
    <property type="entry name" value="ABC_TRANSPORTER_2"/>
    <property type="match status" value="1"/>
</dbReference>
<evidence type="ECO:0000313" key="6">
    <source>
        <dbReference type="Proteomes" id="UP000199182"/>
    </source>
</evidence>
<dbReference type="RefSeq" id="WP_162840266.1">
    <property type="nucleotide sequence ID" value="NZ_FNID01000002.1"/>
</dbReference>
<sequence length="243" mass="26551">MHLLSCEGITKRYGGVTAVDGVSLSVEEYETLGIIGSNGAGKTTLFNILTGFDRPDSGTVTLRLNERELQVQGFGAFTFAHMGVGRTFQNLRLFEEMTVYENIRTAILSMKRTEIAAEELLKLLGLTEQAEMPVNKLPYGTRKKAELARALVCTCGVKKGCRLLFLDEPAAGLTTAEAYELALLLLRLKKQYGLTMVLIEHNMAFLEDLCSTLCAMDEGKIIAAGKPQEVFSAAVVRSAIFGE</sequence>
<protein>
    <submittedName>
        <fullName evidence="5">Branched-chain amino acid transport system ATP-binding protein</fullName>
    </submittedName>
</protein>
<evidence type="ECO:0000256" key="3">
    <source>
        <dbReference type="ARBA" id="ARBA00022840"/>
    </source>
</evidence>
<dbReference type="STRING" id="258515.SAMN05192585_10268"/>